<dbReference type="Proteomes" id="UP000516437">
    <property type="component" value="Chromosome 7"/>
</dbReference>
<comment type="caution">
    <text evidence="2">The sequence shown here is derived from an EMBL/GenBank/DDBJ whole genome shotgun (WGS) entry which is preliminary data.</text>
</comment>
<dbReference type="OrthoDB" id="726314at2759"/>
<name>A0A6A1V4D7_9ROSI</name>
<keyword evidence="3" id="KW-1185">Reference proteome</keyword>
<gene>
    <name evidence="2" type="ORF">CJ030_MR7G007540</name>
</gene>
<sequence length="177" mass="19940">MAGRILVQARDPAKLSMDIQNAIEERRFNDTWKFYEQHIQMENFPRKSVVSKLLTSFVESLDVQWLEKAYGLVEQAFEEAPRAYLAVELILEISYLFQDGMVDPRKKSNAPLIAMKPNNTAVNIALAGCLLFGTTRKAEQLLDMMPRVGVKFDANLLIVMAHIYSGGTGLKSMGVEL</sequence>
<accession>A0A6A1V4D7</accession>
<organism evidence="2 3">
    <name type="scientific">Morella rubra</name>
    <name type="common">Chinese bayberry</name>
    <dbReference type="NCBI Taxonomy" id="262757"/>
    <lineage>
        <taxon>Eukaryota</taxon>
        <taxon>Viridiplantae</taxon>
        <taxon>Streptophyta</taxon>
        <taxon>Embryophyta</taxon>
        <taxon>Tracheophyta</taxon>
        <taxon>Spermatophyta</taxon>
        <taxon>Magnoliopsida</taxon>
        <taxon>eudicotyledons</taxon>
        <taxon>Gunneridae</taxon>
        <taxon>Pentapetalae</taxon>
        <taxon>rosids</taxon>
        <taxon>fabids</taxon>
        <taxon>Fagales</taxon>
        <taxon>Myricaceae</taxon>
        <taxon>Morella</taxon>
    </lineage>
</organism>
<dbReference type="PANTHER" id="PTHR46598:SF1">
    <property type="entry name" value="OS10G0422566 PROTEIN"/>
    <property type="match status" value="1"/>
</dbReference>
<comment type="similarity">
    <text evidence="1">Belongs to the PPR family. P subfamily.</text>
</comment>
<proteinExistence type="inferred from homology"/>
<evidence type="ECO:0000313" key="3">
    <source>
        <dbReference type="Proteomes" id="UP000516437"/>
    </source>
</evidence>
<evidence type="ECO:0000313" key="2">
    <source>
        <dbReference type="EMBL" id="KAB1207541.1"/>
    </source>
</evidence>
<evidence type="ECO:0008006" key="4">
    <source>
        <dbReference type="Google" id="ProtNLM"/>
    </source>
</evidence>
<dbReference type="PANTHER" id="PTHR46598">
    <property type="entry name" value="BNAC05G43320D PROTEIN"/>
    <property type="match status" value="1"/>
</dbReference>
<protein>
    <recommendedName>
        <fullName evidence="4">Pentatricopeptide repeat-containing protein, mitochondrial</fullName>
    </recommendedName>
</protein>
<reference evidence="2 3" key="1">
    <citation type="journal article" date="2019" name="Plant Biotechnol. J.">
        <title>The red bayberry genome and genetic basis of sex determination.</title>
        <authorList>
            <person name="Jia H.M."/>
            <person name="Jia H.J."/>
            <person name="Cai Q.L."/>
            <person name="Wang Y."/>
            <person name="Zhao H.B."/>
            <person name="Yang W.F."/>
            <person name="Wang G.Y."/>
            <person name="Li Y.H."/>
            <person name="Zhan D.L."/>
            <person name="Shen Y.T."/>
            <person name="Niu Q.F."/>
            <person name="Chang L."/>
            <person name="Qiu J."/>
            <person name="Zhao L."/>
            <person name="Xie H.B."/>
            <person name="Fu W.Y."/>
            <person name="Jin J."/>
            <person name="Li X.W."/>
            <person name="Jiao Y."/>
            <person name="Zhou C.C."/>
            <person name="Tu T."/>
            <person name="Chai C.Y."/>
            <person name="Gao J.L."/>
            <person name="Fan L.J."/>
            <person name="van de Weg E."/>
            <person name="Wang J.Y."/>
            <person name="Gao Z.S."/>
        </authorList>
    </citation>
    <scope>NUCLEOTIDE SEQUENCE [LARGE SCALE GENOMIC DNA]</scope>
    <source>
        <tissue evidence="2">Leaves</tissue>
    </source>
</reference>
<dbReference type="EMBL" id="RXIC02000025">
    <property type="protein sequence ID" value="KAB1207541.1"/>
    <property type="molecule type" value="Genomic_DNA"/>
</dbReference>
<dbReference type="AlphaFoldDB" id="A0A6A1V4D7"/>
<evidence type="ECO:0000256" key="1">
    <source>
        <dbReference type="ARBA" id="ARBA00007626"/>
    </source>
</evidence>